<dbReference type="PANTHER" id="PTHR42944:SF1">
    <property type="entry name" value="ADENINE DNA GLYCOSYLASE"/>
    <property type="match status" value="1"/>
</dbReference>
<evidence type="ECO:0000256" key="1">
    <source>
        <dbReference type="ARBA" id="ARBA00001966"/>
    </source>
</evidence>
<dbReference type="Proteomes" id="UP001596958">
    <property type="component" value="Unassembled WGS sequence"/>
</dbReference>
<evidence type="ECO:0000256" key="3">
    <source>
        <dbReference type="ARBA" id="ARBA00008343"/>
    </source>
</evidence>
<keyword evidence="9" id="KW-0234">DNA repair</keyword>
<dbReference type="Gene3D" id="1.10.340.30">
    <property type="entry name" value="Hypothetical protein, domain 2"/>
    <property type="match status" value="1"/>
</dbReference>
<keyword evidence="10" id="KW-0326">Glycosidase</keyword>
<keyword evidence="5" id="KW-0227">DNA damage</keyword>
<feature type="domain" description="HhH-GPD" evidence="11">
    <location>
        <begin position="45"/>
        <end position="195"/>
    </location>
</feature>
<evidence type="ECO:0000256" key="5">
    <source>
        <dbReference type="ARBA" id="ARBA00022763"/>
    </source>
</evidence>
<accession>A0ABW2Z3S1</accession>
<comment type="similarity">
    <text evidence="3">Belongs to the Nth/MutY family.</text>
</comment>
<dbReference type="Gene3D" id="1.10.1670.10">
    <property type="entry name" value="Helix-hairpin-Helix base-excision DNA repair enzymes (C-terminal)"/>
    <property type="match status" value="1"/>
</dbReference>
<evidence type="ECO:0000313" key="13">
    <source>
        <dbReference type="Proteomes" id="UP001596958"/>
    </source>
</evidence>
<evidence type="ECO:0000256" key="7">
    <source>
        <dbReference type="ARBA" id="ARBA00023004"/>
    </source>
</evidence>
<keyword evidence="6" id="KW-0378">Hydrolase</keyword>
<proteinExistence type="inferred from homology"/>
<dbReference type="PANTHER" id="PTHR42944">
    <property type="entry name" value="ADENINE DNA GLYCOSYLASE"/>
    <property type="match status" value="1"/>
</dbReference>
<dbReference type="SMART" id="SM00525">
    <property type="entry name" value="FES"/>
    <property type="match status" value="1"/>
</dbReference>
<dbReference type="CDD" id="cd00056">
    <property type="entry name" value="ENDO3c"/>
    <property type="match status" value="1"/>
</dbReference>
<keyword evidence="13" id="KW-1185">Reference proteome</keyword>
<dbReference type="Pfam" id="PF00730">
    <property type="entry name" value="HhH-GPD"/>
    <property type="match status" value="1"/>
</dbReference>
<dbReference type="SMART" id="SM00478">
    <property type="entry name" value="ENDO3c"/>
    <property type="match status" value="1"/>
</dbReference>
<dbReference type="SUPFAM" id="SSF48150">
    <property type="entry name" value="DNA-glycosylase"/>
    <property type="match status" value="1"/>
</dbReference>
<evidence type="ECO:0000256" key="6">
    <source>
        <dbReference type="ARBA" id="ARBA00022801"/>
    </source>
</evidence>
<gene>
    <name evidence="12" type="ORF">ACFQZS_14770</name>
</gene>
<name>A0ABW2Z3S1_9SPHI</name>
<dbReference type="InterPro" id="IPR023170">
    <property type="entry name" value="HhH_base_excis_C"/>
</dbReference>
<dbReference type="InterPro" id="IPR003265">
    <property type="entry name" value="HhH-GPD_domain"/>
</dbReference>
<dbReference type="EMBL" id="JBHTHU010000019">
    <property type="protein sequence ID" value="MFD0751411.1"/>
    <property type="molecule type" value="Genomic_DNA"/>
</dbReference>
<comment type="cofactor">
    <cofactor evidence="1">
        <name>[4Fe-4S] cluster</name>
        <dbReference type="ChEBI" id="CHEBI:49883"/>
    </cofactor>
</comment>
<reference evidence="13" key="1">
    <citation type="journal article" date="2019" name="Int. J. Syst. Evol. Microbiol.">
        <title>The Global Catalogue of Microorganisms (GCM) 10K type strain sequencing project: providing services to taxonomists for standard genome sequencing and annotation.</title>
        <authorList>
            <consortium name="The Broad Institute Genomics Platform"/>
            <consortium name="The Broad Institute Genome Sequencing Center for Infectious Disease"/>
            <person name="Wu L."/>
            <person name="Ma J."/>
        </authorList>
    </citation>
    <scope>NUCLEOTIDE SEQUENCE [LARGE SCALE GENOMIC DNA]</scope>
    <source>
        <strain evidence="13">CCUG 63418</strain>
    </source>
</reference>
<evidence type="ECO:0000256" key="8">
    <source>
        <dbReference type="ARBA" id="ARBA00023014"/>
    </source>
</evidence>
<organism evidence="12 13">
    <name type="scientific">Mucilaginibacter calamicampi</name>
    <dbReference type="NCBI Taxonomy" id="1302352"/>
    <lineage>
        <taxon>Bacteria</taxon>
        <taxon>Pseudomonadati</taxon>
        <taxon>Bacteroidota</taxon>
        <taxon>Sphingobacteriia</taxon>
        <taxon>Sphingobacteriales</taxon>
        <taxon>Sphingobacteriaceae</taxon>
        <taxon>Mucilaginibacter</taxon>
    </lineage>
</organism>
<keyword evidence="4" id="KW-0479">Metal-binding</keyword>
<comment type="caution">
    <text evidence="12">The sequence shown here is derived from an EMBL/GenBank/DDBJ whole genome shotgun (WGS) entry which is preliminary data.</text>
</comment>
<dbReference type="InterPro" id="IPR003651">
    <property type="entry name" value="Endonuclease3_FeS-loop_motif"/>
</dbReference>
<evidence type="ECO:0000256" key="4">
    <source>
        <dbReference type="ARBA" id="ARBA00022723"/>
    </source>
</evidence>
<dbReference type="InterPro" id="IPR004035">
    <property type="entry name" value="Endouclease-III_FeS-bd_BS"/>
</dbReference>
<sequence>MIEIDQAKIDFFQNEILNWYSKFGRDFYWRKHNLTDFEYIIAEVLLQRTKAETVAKFYPSFISRFPDWQYIANASDNEIEDFLRPVGLYTQRAKRLKSLAKEMVKRDGKLPRDRQVLESIPFMGQYIANAVELVIFKQPSPLMDVNMSRVLERFFGERKLADIRYDPYLQELAYKVVAHPNSKKVNWAILDFAASVCQARKPKCNSCIFKARCSYYLNNESIFPTES</sequence>
<dbReference type="RefSeq" id="WP_377101561.1">
    <property type="nucleotide sequence ID" value="NZ_JBHTHU010000019.1"/>
</dbReference>
<keyword evidence="7" id="KW-0408">Iron</keyword>
<protein>
    <recommendedName>
        <fullName evidence="11">HhH-GPD domain-containing protein</fullName>
    </recommendedName>
</protein>
<evidence type="ECO:0000256" key="10">
    <source>
        <dbReference type="ARBA" id="ARBA00023295"/>
    </source>
</evidence>
<dbReference type="InterPro" id="IPR011257">
    <property type="entry name" value="DNA_glycosylase"/>
</dbReference>
<evidence type="ECO:0000313" key="12">
    <source>
        <dbReference type="EMBL" id="MFD0751411.1"/>
    </source>
</evidence>
<evidence type="ECO:0000256" key="9">
    <source>
        <dbReference type="ARBA" id="ARBA00023204"/>
    </source>
</evidence>
<dbReference type="PROSITE" id="PS00764">
    <property type="entry name" value="ENDONUCLEASE_III_1"/>
    <property type="match status" value="1"/>
</dbReference>
<dbReference type="InterPro" id="IPR044298">
    <property type="entry name" value="MIG/MutY"/>
</dbReference>
<comment type="function">
    <text evidence="2">Adenine glycosylase active on G-A mispairs. MutY also corrects error-prone DNA synthesis past GO lesions which are due to the oxidatively damaged form of guanine: 7,8-dihydro-8-oxoguanine (8-oxo-dGTP).</text>
</comment>
<evidence type="ECO:0000259" key="11">
    <source>
        <dbReference type="SMART" id="SM00478"/>
    </source>
</evidence>
<keyword evidence="8" id="KW-0411">Iron-sulfur</keyword>
<evidence type="ECO:0000256" key="2">
    <source>
        <dbReference type="ARBA" id="ARBA00002933"/>
    </source>
</evidence>
<dbReference type="PIRSF" id="PIRSF001435">
    <property type="entry name" value="Nth"/>
    <property type="match status" value="1"/>
</dbReference>